<dbReference type="InterPro" id="IPR041017">
    <property type="entry name" value="Thioredoxin_10"/>
</dbReference>
<evidence type="ECO:0000313" key="5">
    <source>
        <dbReference type="Proteomes" id="UP000602004"/>
    </source>
</evidence>
<dbReference type="CDD" id="cd03012">
    <property type="entry name" value="TlpA_like_DipZ_like"/>
    <property type="match status" value="1"/>
</dbReference>
<feature type="transmembrane region" description="Helical" evidence="2">
    <location>
        <begin position="123"/>
        <end position="149"/>
    </location>
</feature>
<dbReference type="InterPro" id="IPR013766">
    <property type="entry name" value="Thioredoxin_domain"/>
</dbReference>
<dbReference type="PROSITE" id="PS51352">
    <property type="entry name" value="THIOREDOXIN_2"/>
    <property type="match status" value="1"/>
</dbReference>
<evidence type="ECO:0000313" key="4">
    <source>
        <dbReference type="EMBL" id="GGC66816.1"/>
    </source>
</evidence>
<keyword evidence="2" id="KW-0812">Transmembrane</keyword>
<gene>
    <name evidence="4" type="ORF">GCM10011400_63420</name>
</gene>
<dbReference type="SUPFAM" id="SSF52833">
    <property type="entry name" value="Thioredoxin-like"/>
    <property type="match status" value="1"/>
</dbReference>
<dbReference type="Gene3D" id="2.60.120.260">
    <property type="entry name" value="Galactose-binding domain-like"/>
    <property type="match status" value="1"/>
</dbReference>
<dbReference type="Pfam" id="PF17991">
    <property type="entry name" value="Thioredoxin_10"/>
    <property type="match status" value="1"/>
</dbReference>
<feature type="domain" description="Thioredoxin" evidence="3">
    <location>
        <begin position="308"/>
        <end position="460"/>
    </location>
</feature>
<evidence type="ECO:0000256" key="1">
    <source>
        <dbReference type="SAM" id="MobiDB-lite"/>
    </source>
</evidence>
<name>A0ABQ1NB40_9BURK</name>
<proteinExistence type="predicted"/>
<evidence type="ECO:0000256" key="2">
    <source>
        <dbReference type="SAM" id="Phobius"/>
    </source>
</evidence>
<feature type="transmembrane region" description="Helical" evidence="2">
    <location>
        <begin position="6"/>
        <end position="28"/>
    </location>
</feature>
<protein>
    <submittedName>
        <fullName evidence="4">Cytochrome C biogenesis protein DipZ</fullName>
    </submittedName>
</protein>
<organism evidence="4 5">
    <name type="scientific">Paraburkholderia caffeinilytica</name>
    <dbReference type="NCBI Taxonomy" id="1761016"/>
    <lineage>
        <taxon>Bacteria</taxon>
        <taxon>Pseudomonadati</taxon>
        <taxon>Pseudomonadota</taxon>
        <taxon>Betaproteobacteria</taxon>
        <taxon>Burkholderiales</taxon>
        <taxon>Burkholderiaceae</taxon>
        <taxon>Paraburkholderia</taxon>
    </lineage>
</organism>
<feature type="transmembrane region" description="Helical" evidence="2">
    <location>
        <begin position="161"/>
        <end position="183"/>
    </location>
</feature>
<reference evidence="5" key="1">
    <citation type="journal article" date="2019" name="Int. J. Syst. Evol. Microbiol.">
        <title>The Global Catalogue of Microorganisms (GCM) 10K type strain sequencing project: providing services to taxonomists for standard genome sequencing and annotation.</title>
        <authorList>
            <consortium name="The Broad Institute Genomics Platform"/>
            <consortium name="The Broad Institute Genome Sequencing Center for Infectious Disease"/>
            <person name="Wu L."/>
            <person name="Ma J."/>
        </authorList>
    </citation>
    <scope>NUCLEOTIDE SEQUENCE [LARGE SCALE GENOMIC DNA]</scope>
    <source>
        <strain evidence="5">CGMCC 1.15103</strain>
    </source>
</reference>
<dbReference type="PANTHER" id="PTHR42852">
    <property type="entry name" value="THIOL:DISULFIDE INTERCHANGE PROTEIN DSBE"/>
    <property type="match status" value="1"/>
</dbReference>
<dbReference type="Gene3D" id="3.40.30.10">
    <property type="entry name" value="Glutaredoxin"/>
    <property type="match status" value="1"/>
</dbReference>
<sequence>MLLIVLAYLGGALTILSPCILPVLPFVFARADQPFVRSGLPLLAGMALTFAIVATLAAVGGGWVTQANQYGRWLAIALLAVFGLTLLLPRFADHLMRPLVSAGNRLSNFAQGDGQQVRAGSSFLLGIATGLLWAPCAGPILGLVLTGAALRGASVGTTLLLAAYAAGAATSLAVALLIGGRVFTAMKRSLGAGEWIRRGIGAAMLAGVVAIAFGLDTGVLARVSTIATGGIEQKLVDTLSPGATPANPAAGNRTNASATAPATAPATASATASANPAANASGNDAAITANPAADASGAGTMMRASQGAPGGAAALPVEGVLPTLNGAVQWLNSPSLTVQDLRGKVVLVDFWTYSCINCLRSLPYVKAWAQKYKDQGLVVIGVHAPEFAFERNIDNVKKAVHDLGVDYPVAIDNNYAIWRALNNQYWPAHYFVDGKGQIRYHHFGEGDYAESEKVIQELLTEAGHANASKVAIGIGGTGAQGVQAAADNADMQSPETYIGYERAENFTSPGGAAEDKVHTYTAPSQPAVNDWGLAGAWNVGAEHATLAAASGRIVYRFHARDLHLVLGPGKDGKPVRFRVSVDGAAPGAAHGTDVAADGSGTVTEQRLYQLVRQTGDVADHTFSIEFLDPGVQAYAFTFG</sequence>
<dbReference type="InterPro" id="IPR036249">
    <property type="entry name" value="Thioredoxin-like_sf"/>
</dbReference>
<keyword evidence="2" id="KW-1133">Transmembrane helix</keyword>
<dbReference type="Proteomes" id="UP000602004">
    <property type="component" value="Unassembled WGS sequence"/>
</dbReference>
<keyword evidence="5" id="KW-1185">Reference proteome</keyword>
<evidence type="ECO:0000259" key="3">
    <source>
        <dbReference type="PROSITE" id="PS51352"/>
    </source>
</evidence>
<dbReference type="InterPro" id="IPR013740">
    <property type="entry name" value="Redoxin"/>
</dbReference>
<feature type="transmembrane region" description="Helical" evidence="2">
    <location>
        <begin position="40"/>
        <end position="64"/>
    </location>
</feature>
<dbReference type="Pfam" id="PF08534">
    <property type="entry name" value="Redoxin"/>
    <property type="match status" value="1"/>
</dbReference>
<dbReference type="EMBL" id="BMHL01000016">
    <property type="protein sequence ID" value="GGC66816.1"/>
    <property type="molecule type" value="Genomic_DNA"/>
</dbReference>
<accession>A0ABQ1NB40</accession>
<feature type="region of interest" description="Disordered" evidence="1">
    <location>
        <begin position="242"/>
        <end position="275"/>
    </location>
</feature>
<keyword evidence="2" id="KW-0472">Membrane</keyword>
<dbReference type="PANTHER" id="PTHR42852:SF13">
    <property type="entry name" value="PROTEIN DIPZ"/>
    <property type="match status" value="1"/>
</dbReference>
<feature type="transmembrane region" description="Helical" evidence="2">
    <location>
        <begin position="70"/>
        <end position="88"/>
    </location>
</feature>
<comment type="caution">
    <text evidence="4">The sequence shown here is derived from an EMBL/GenBank/DDBJ whole genome shotgun (WGS) entry which is preliminary data.</text>
</comment>
<dbReference type="RefSeq" id="WP_115779566.1">
    <property type="nucleotide sequence ID" value="NZ_BMHL01000016.1"/>
</dbReference>
<dbReference type="InterPro" id="IPR050553">
    <property type="entry name" value="Thioredoxin_ResA/DsbE_sf"/>
</dbReference>